<dbReference type="Pfam" id="PF03253">
    <property type="entry name" value="UT"/>
    <property type="match status" value="2"/>
</dbReference>
<protein>
    <recommendedName>
        <fullName evidence="11">Urea transporter</fullName>
    </recommendedName>
</protein>
<dbReference type="HOGENOM" id="CLU_047509_2_0_4"/>
<dbReference type="InterPro" id="IPR029020">
    <property type="entry name" value="Ammonium/urea_transptr"/>
</dbReference>
<dbReference type="KEGG" id="bgp:BGL_2c10090"/>
<keyword evidence="5 8" id="KW-1133">Transmembrane helix</keyword>
<dbReference type="RefSeq" id="WP_052498429.1">
    <property type="nucleotide sequence ID" value="NZ_CP002581.1"/>
</dbReference>
<feature type="region of interest" description="Disordered" evidence="7">
    <location>
        <begin position="340"/>
        <end position="372"/>
    </location>
</feature>
<dbReference type="Gene3D" id="1.10.3430.10">
    <property type="entry name" value="Ammonium transporter AmtB like domains"/>
    <property type="match status" value="2"/>
</dbReference>
<evidence type="ECO:0000256" key="1">
    <source>
        <dbReference type="ARBA" id="ARBA00004651"/>
    </source>
</evidence>
<feature type="transmembrane region" description="Helical" evidence="8">
    <location>
        <begin position="173"/>
        <end position="194"/>
    </location>
</feature>
<name>A0A0B6RUQ5_BURPL</name>
<dbReference type="AlphaFoldDB" id="A0A0B6RUQ5"/>
<evidence type="ECO:0000256" key="3">
    <source>
        <dbReference type="ARBA" id="ARBA00022475"/>
    </source>
</evidence>
<comment type="subcellular location">
    <subcellularLocation>
        <location evidence="1">Cell membrane</location>
        <topology evidence="1">Multi-pass membrane protein</topology>
    </subcellularLocation>
</comment>
<dbReference type="GO" id="GO:0015204">
    <property type="term" value="F:urea transmembrane transporter activity"/>
    <property type="evidence" value="ECO:0007669"/>
    <property type="project" value="InterPro"/>
</dbReference>
<evidence type="ECO:0000256" key="7">
    <source>
        <dbReference type="SAM" id="MobiDB-lite"/>
    </source>
</evidence>
<evidence type="ECO:0000256" key="6">
    <source>
        <dbReference type="ARBA" id="ARBA00023136"/>
    </source>
</evidence>
<reference evidence="10" key="1">
    <citation type="submission" date="2011-03" db="EMBL/GenBank/DDBJ databases">
        <authorList>
            <person name="Voget S."/>
            <person name="Streit W.R."/>
            <person name="Jaeger K.E."/>
            <person name="Daniel R."/>
        </authorList>
    </citation>
    <scope>NUCLEOTIDE SEQUENCE [LARGE SCALE GENOMIC DNA]</scope>
    <source>
        <strain evidence="10">PG1</strain>
    </source>
</reference>
<evidence type="ECO:0000313" key="9">
    <source>
        <dbReference type="EMBL" id="AJK49087.1"/>
    </source>
</evidence>
<feature type="region of interest" description="Disordered" evidence="7">
    <location>
        <begin position="73"/>
        <end position="101"/>
    </location>
</feature>
<dbReference type="EMBL" id="CP002581">
    <property type="protein sequence ID" value="AJK49087.1"/>
    <property type="molecule type" value="Genomic_DNA"/>
</dbReference>
<keyword evidence="10" id="KW-1185">Reference proteome</keyword>
<evidence type="ECO:0000256" key="8">
    <source>
        <dbReference type="SAM" id="Phobius"/>
    </source>
</evidence>
<feature type="transmembrane region" description="Helical" evidence="8">
    <location>
        <begin position="245"/>
        <end position="263"/>
    </location>
</feature>
<proteinExistence type="inferred from homology"/>
<sequence length="372" mass="35561">MLARRRLPPFALPPELLTLLRGVGQVVLQAHAGTGACVVAALALADPALACAALAGTAAATLAALLTSAPRGQGAAPSAPAPREAMPDAGTHATVHAGPHSPTHARIAVAGTAAPATAQAGLQRGLHGYSGTLAALAAVALIPDRSTAFAIALIAASVAGVLYRPVSRALARVGGAAYSLPAVLATLLWLPLVVPGTANLAAAPSDAPATLAGAALASFAQAVFASGRLPGAVLLAGLALASPRAAGLAVAGALLASVLLMAGGAFAHAGAAACAAGLLGYNGALAAIALAPAGARAALGAAALAAALHLLALHAGLPPLSAPFALAACLVSAVRRSRAPSHDEGVTGNADDAAGARLPSANGATHVVRPPR</sequence>
<evidence type="ECO:0008006" key="11">
    <source>
        <dbReference type="Google" id="ProtNLM"/>
    </source>
</evidence>
<evidence type="ECO:0000256" key="2">
    <source>
        <dbReference type="ARBA" id="ARBA00005914"/>
    </source>
</evidence>
<accession>A0A0B6RUQ5</accession>
<gene>
    <name evidence="9" type="ORF">BGL_2c10090</name>
</gene>
<organism evidence="9 10">
    <name type="scientific">Burkholderia plantarii</name>
    <dbReference type="NCBI Taxonomy" id="41899"/>
    <lineage>
        <taxon>Bacteria</taxon>
        <taxon>Pseudomonadati</taxon>
        <taxon>Pseudomonadota</taxon>
        <taxon>Betaproteobacteria</taxon>
        <taxon>Burkholderiales</taxon>
        <taxon>Burkholderiaceae</taxon>
        <taxon>Burkholderia</taxon>
    </lineage>
</organism>
<evidence type="ECO:0000313" key="10">
    <source>
        <dbReference type="Proteomes" id="UP000031838"/>
    </source>
</evidence>
<comment type="similarity">
    <text evidence="2">Belongs to the urea transporter family.</text>
</comment>
<evidence type="ECO:0000256" key="5">
    <source>
        <dbReference type="ARBA" id="ARBA00022989"/>
    </source>
</evidence>
<keyword evidence="6 8" id="KW-0472">Membrane</keyword>
<dbReference type="Proteomes" id="UP000031838">
    <property type="component" value="Chromosome 2"/>
</dbReference>
<feature type="transmembrane region" description="Helical" evidence="8">
    <location>
        <begin position="269"/>
        <end position="290"/>
    </location>
</feature>
<feature type="transmembrane region" description="Helical" evidence="8">
    <location>
        <begin position="148"/>
        <end position="166"/>
    </location>
</feature>
<reference evidence="9 10" key="2">
    <citation type="journal article" date="2016" name="Appl. Microbiol. Biotechnol.">
        <title>Mutations improving production and secretion of extracellular lipase by Burkholderia glumae PG1.</title>
        <authorList>
            <person name="Knapp A."/>
            <person name="Voget S."/>
            <person name="Gao R."/>
            <person name="Zaburannyi N."/>
            <person name="Krysciak D."/>
            <person name="Breuer M."/>
            <person name="Hauer B."/>
            <person name="Streit W.R."/>
            <person name="Muller R."/>
            <person name="Daniel R."/>
            <person name="Jaeger K.E."/>
        </authorList>
    </citation>
    <scope>NUCLEOTIDE SEQUENCE [LARGE SCALE GENOMIC DNA]</scope>
    <source>
        <strain evidence="9 10">PG1</strain>
    </source>
</reference>
<keyword evidence="3" id="KW-1003">Cell membrane</keyword>
<dbReference type="InterPro" id="IPR004937">
    <property type="entry name" value="Urea_transporter"/>
</dbReference>
<keyword evidence="4 8" id="KW-0812">Transmembrane</keyword>
<dbReference type="GO" id="GO:0005886">
    <property type="term" value="C:plasma membrane"/>
    <property type="evidence" value="ECO:0007669"/>
    <property type="project" value="UniProtKB-SubCell"/>
</dbReference>
<evidence type="ECO:0000256" key="4">
    <source>
        <dbReference type="ARBA" id="ARBA00022692"/>
    </source>
</evidence>